<sequence>MQPSGRTRPTPDRSGVLVHTTAPASRDARSTYTHARLRRRVCGCAGVSPAGPPGVRVRGRQSRRAARPRYSTGLIPYTRLNAVDRANALL</sequence>
<proteinExistence type="predicted"/>
<feature type="compositionally biased region" description="Basic residues" evidence="1">
    <location>
        <begin position="57"/>
        <end position="67"/>
    </location>
</feature>
<organism evidence="2 3">
    <name type="scientific">Streptomyces lomondensis</name>
    <dbReference type="NCBI Taxonomy" id="68229"/>
    <lineage>
        <taxon>Bacteria</taxon>
        <taxon>Bacillati</taxon>
        <taxon>Actinomycetota</taxon>
        <taxon>Actinomycetes</taxon>
        <taxon>Kitasatosporales</taxon>
        <taxon>Streptomycetaceae</taxon>
        <taxon>Streptomyces</taxon>
    </lineage>
</organism>
<reference evidence="3" key="1">
    <citation type="journal article" date="2019" name="Int. J. Syst. Evol. Microbiol.">
        <title>The Global Catalogue of Microorganisms (GCM) 10K type strain sequencing project: providing services to taxonomists for standard genome sequencing and annotation.</title>
        <authorList>
            <consortium name="The Broad Institute Genomics Platform"/>
            <consortium name="The Broad Institute Genome Sequencing Center for Infectious Disease"/>
            <person name="Wu L."/>
            <person name="Ma J."/>
        </authorList>
    </citation>
    <scope>NUCLEOTIDE SEQUENCE [LARGE SCALE GENOMIC DNA]</scope>
    <source>
        <strain evidence="3">JCM 4866</strain>
    </source>
</reference>
<gene>
    <name evidence="2" type="ORF">GCM10010383_39170</name>
</gene>
<dbReference type="Proteomes" id="UP000617743">
    <property type="component" value="Unassembled WGS sequence"/>
</dbReference>
<accession>A0ABQ2X8W8</accession>
<protein>
    <submittedName>
        <fullName evidence="2">Uncharacterized protein</fullName>
    </submittedName>
</protein>
<keyword evidence="3" id="KW-1185">Reference proteome</keyword>
<comment type="caution">
    <text evidence="2">The sequence shown here is derived from an EMBL/GenBank/DDBJ whole genome shotgun (WGS) entry which is preliminary data.</text>
</comment>
<name>A0ABQ2X8W8_9ACTN</name>
<feature type="region of interest" description="Disordered" evidence="1">
    <location>
        <begin position="1"/>
        <end position="32"/>
    </location>
</feature>
<evidence type="ECO:0000313" key="2">
    <source>
        <dbReference type="EMBL" id="GGX05305.1"/>
    </source>
</evidence>
<feature type="region of interest" description="Disordered" evidence="1">
    <location>
        <begin position="47"/>
        <end position="70"/>
    </location>
</feature>
<dbReference type="EMBL" id="BMWC01000005">
    <property type="protein sequence ID" value="GGX05305.1"/>
    <property type="molecule type" value="Genomic_DNA"/>
</dbReference>
<evidence type="ECO:0000313" key="3">
    <source>
        <dbReference type="Proteomes" id="UP000617743"/>
    </source>
</evidence>
<evidence type="ECO:0000256" key="1">
    <source>
        <dbReference type="SAM" id="MobiDB-lite"/>
    </source>
</evidence>
<feature type="compositionally biased region" description="Low complexity" evidence="1">
    <location>
        <begin position="47"/>
        <end position="56"/>
    </location>
</feature>